<accession>U2EVP8</accession>
<evidence type="ECO:0000313" key="3">
    <source>
        <dbReference type="Proteomes" id="UP000016620"/>
    </source>
</evidence>
<dbReference type="AlphaFoldDB" id="U2EVP8"/>
<evidence type="ECO:0000256" key="1">
    <source>
        <dbReference type="SAM" id="Phobius"/>
    </source>
</evidence>
<dbReference type="EMBL" id="ANNG01000028">
    <property type="protein sequence ID" value="ERJ28236.1"/>
    <property type="molecule type" value="Genomic_DNA"/>
</dbReference>
<organism evidence="2 3">
    <name type="scientific">Campylobacter concisus UNSWCS</name>
    <dbReference type="NCBI Taxonomy" id="1242968"/>
    <lineage>
        <taxon>Bacteria</taxon>
        <taxon>Pseudomonadati</taxon>
        <taxon>Campylobacterota</taxon>
        <taxon>Epsilonproteobacteria</taxon>
        <taxon>Campylobacterales</taxon>
        <taxon>Campylobacteraceae</taxon>
        <taxon>Campylobacter</taxon>
    </lineage>
</organism>
<keyword evidence="1" id="KW-0812">Transmembrane</keyword>
<sequence>MSINIKFEKFVVKDKFKKERPKTLFIYSCASLLYGSSISFTLD</sequence>
<evidence type="ECO:0000313" key="2">
    <source>
        <dbReference type="EMBL" id="ERJ28236.1"/>
    </source>
</evidence>
<name>U2EVP8_9BACT</name>
<protein>
    <submittedName>
        <fullName evidence="2">Uncharacterized protein</fullName>
    </submittedName>
</protein>
<dbReference type="PATRIC" id="fig|1242968.3.peg.1302"/>
<gene>
    <name evidence="2" type="ORF">UNSWCS_1754</name>
</gene>
<feature type="transmembrane region" description="Helical" evidence="1">
    <location>
        <begin position="24"/>
        <end position="42"/>
    </location>
</feature>
<reference evidence="2 3" key="1">
    <citation type="journal article" date="2013" name="BMC Genomics">
        <title>Comparative genomics of Campylobacter concisus isolates reveals genetic diversity and provides insights into disease association.</title>
        <authorList>
            <person name="Deshpande N.P."/>
            <person name="Kaakoush N.O."/>
            <person name="Wilkins M.R."/>
            <person name="Mitchell H.M."/>
        </authorList>
    </citation>
    <scope>NUCLEOTIDE SEQUENCE [LARGE SCALE GENOMIC DNA]</scope>
    <source>
        <strain evidence="2 3">UNSWCS</strain>
    </source>
</reference>
<keyword evidence="1" id="KW-1133">Transmembrane helix</keyword>
<proteinExistence type="predicted"/>
<comment type="caution">
    <text evidence="2">The sequence shown here is derived from an EMBL/GenBank/DDBJ whole genome shotgun (WGS) entry which is preliminary data.</text>
</comment>
<dbReference type="Proteomes" id="UP000016620">
    <property type="component" value="Unassembled WGS sequence"/>
</dbReference>
<keyword evidence="1" id="KW-0472">Membrane</keyword>